<evidence type="ECO:0000313" key="2">
    <source>
        <dbReference type="Proteomes" id="UP000236732"/>
    </source>
</evidence>
<protein>
    <submittedName>
        <fullName evidence="1">Uncharacterized protein</fullName>
    </submittedName>
</protein>
<accession>A0A1H6EXK6</accession>
<sequence length="104" mass="11903">MIREQETSRLASMAAVAVAEQLQRELALHGITADVNNGYGLAVVSVWHGLVVWTNDDRFWWWAGWNDQRDRPVYAWQPTTDPKRAARRIAARYGDLLASAPKRR</sequence>
<dbReference type="Proteomes" id="UP000236732">
    <property type="component" value="Unassembled WGS sequence"/>
</dbReference>
<proteinExistence type="predicted"/>
<dbReference type="EMBL" id="FNVT01000024">
    <property type="protein sequence ID" value="SEH02143.1"/>
    <property type="molecule type" value="Genomic_DNA"/>
</dbReference>
<organism evidence="1 2">
    <name type="scientific">Nonomuraea solani</name>
    <dbReference type="NCBI Taxonomy" id="1144553"/>
    <lineage>
        <taxon>Bacteria</taxon>
        <taxon>Bacillati</taxon>
        <taxon>Actinomycetota</taxon>
        <taxon>Actinomycetes</taxon>
        <taxon>Streptosporangiales</taxon>
        <taxon>Streptosporangiaceae</taxon>
        <taxon>Nonomuraea</taxon>
    </lineage>
</organism>
<evidence type="ECO:0000313" key="1">
    <source>
        <dbReference type="EMBL" id="SEH02143.1"/>
    </source>
</evidence>
<keyword evidence="2" id="KW-1185">Reference proteome</keyword>
<dbReference type="AlphaFoldDB" id="A0A1H6EXK6"/>
<gene>
    <name evidence="1" type="ORF">SAMN05444920_12478</name>
</gene>
<name>A0A1H6EXK6_9ACTN</name>
<reference evidence="1 2" key="1">
    <citation type="submission" date="2016-10" db="EMBL/GenBank/DDBJ databases">
        <authorList>
            <person name="de Groot N.N."/>
        </authorList>
    </citation>
    <scope>NUCLEOTIDE SEQUENCE [LARGE SCALE GENOMIC DNA]</scope>
    <source>
        <strain evidence="1 2">CGMCC 4.7037</strain>
    </source>
</reference>